<organism evidence="3 4">
    <name type="scientific">Stephania cephalantha</name>
    <dbReference type="NCBI Taxonomy" id="152367"/>
    <lineage>
        <taxon>Eukaryota</taxon>
        <taxon>Viridiplantae</taxon>
        <taxon>Streptophyta</taxon>
        <taxon>Embryophyta</taxon>
        <taxon>Tracheophyta</taxon>
        <taxon>Spermatophyta</taxon>
        <taxon>Magnoliopsida</taxon>
        <taxon>Ranunculales</taxon>
        <taxon>Menispermaceae</taxon>
        <taxon>Menispermoideae</taxon>
        <taxon>Cissampelideae</taxon>
        <taxon>Stephania</taxon>
    </lineage>
</organism>
<accession>A0AAP0IMF1</accession>
<protein>
    <submittedName>
        <fullName evidence="3">Uncharacterized protein</fullName>
    </submittedName>
</protein>
<feature type="compositionally biased region" description="Low complexity" evidence="1">
    <location>
        <begin position="200"/>
        <end position="219"/>
    </location>
</feature>
<dbReference type="InterPro" id="IPR032675">
    <property type="entry name" value="LRR_dom_sf"/>
</dbReference>
<dbReference type="InterPro" id="IPR046959">
    <property type="entry name" value="PRK1-6/SRF4-like"/>
</dbReference>
<dbReference type="InterPro" id="IPR001611">
    <property type="entry name" value="Leu-rich_rpt"/>
</dbReference>
<comment type="caution">
    <text evidence="3">The sequence shown here is derived from an EMBL/GenBank/DDBJ whole genome shotgun (WGS) entry which is preliminary data.</text>
</comment>
<name>A0AAP0IMF1_9MAGN</name>
<dbReference type="Pfam" id="PF00560">
    <property type="entry name" value="LRR_1"/>
    <property type="match status" value="2"/>
</dbReference>
<evidence type="ECO:0000313" key="3">
    <source>
        <dbReference type="EMBL" id="KAK9118206.1"/>
    </source>
</evidence>
<keyword evidence="2" id="KW-0472">Membrane</keyword>
<dbReference type="Proteomes" id="UP001419268">
    <property type="component" value="Unassembled WGS sequence"/>
</dbReference>
<gene>
    <name evidence="3" type="ORF">Scep_016299</name>
</gene>
<dbReference type="Gene3D" id="3.80.10.10">
    <property type="entry name" value="Ribonuclease Inhibitor"/>
    <property type="match status" value="1"/>
</dbReference>
<dbReference type="PANTHER" id="PTHR48007:SF9">
    <property type="entry name" value="PROTEIN KINASE DOMAIN-CONTAINING PROTEIN"/>
    <property type="match status" value="1"/>
</dbReference>
<evidence type="ECO:0000256" key="1">
    <source>
        <dbReference type="SAM" id="MobiDB-lite"/>
    </source>
</evidence>
<dbReference type="PANTHER" id="PTHR48007">
    <property type="entry name" value="LEUCINE-RICH REPEAT RECEPTOR-LIKE PROTEIN KINASE PXC1"/>
    <property type="match status" value="1"/>
</dbReference>
<proteinExistence type="predicted"/>
<dbReference type="EMBL" id="JBBNAG010000007">
    <property type="protein sequence ID" value="KAK9118206.1"/>
    <property type="molecule type" value="Genomic_DNA"/>
</dbReference>
<feature type="region of interest" description="Disordered" evidence="1">
    <location>
        <begin position="200"/>
        <end position="220"/>
    </location>
</feature>
<keyword evidence="2" id="KW-0812">Transmembrane</keyword>
<keyword evidence="2" id="KW-1133">Transmembrane helix</keyword>
<keyword evidence="4" id="KW-1185">Reference proteome</keyword>
<feature type="transmembrane region" description="Helical" evidence="2">
    <location>
        <begin position="228"/>
        <end position="252"/>
    </location>
</feature>
<dbReference type="AlphaFoldDB" id="A0AAP0IMF1"/>
<sequence length="305" mass="33737">MDQHQHHHQQPMLIQLVRRDLHQQPRLPHRPRGPRLARLPPRPLTSLSTLRVLSLKHNHLSGTLPTNLSSLISLNLLFLSHNSLSGPLPLSLPSRLYRLDVSFNNLSGHLPLSALNLLPHLLTLLLQSNLFTGQIYPLNLPNLQDFNISNNLVDGLIPKSLSNFPISSFTNNNNNNHHIILCGTPLPGCKQLIASNPSKNPTLSISSSSTSNPASAAPTRGKKMSSAAIMGIVAGDVVVVGLMLVLVFGYFYRQGKKGTVGKTVGRQLVESEKIVYSMRSNNEGGFQRGRWFFLRERSGLSWRIC</sequence>
<dbReference type="SUPFAM" id="SSF52058">
    <property type="entry name" value="L domain-like"/>
    <property type="match status" value="1"/>
</dbReference>
<evidence type="ECO:0000313" key="4">
    <source>
        <dbReference type="Proteomes" id="UP001419268"/>
    </source>
</evidence>
<reference evidence="3 4" key="1">
    <citation type="submission" date="2024-01" db="EMBL/GenBank/DDBJ databases">
        <title>Genome assemblies of Stephania.</title>
        <authorList>
            <person name="Yang L."/>
        </authorList>
    </citation>
    <scope>NUCLEOTIDE SEQUENCE [LARGE SCALE GENOMIC DNA]</scope>
    <source>
        <strain evidence="3">JXDWG</strain>
        <tissue evidence="3">Leaf</tissue>
    </source>
</reference>
<evidence type="ECO:0000256" key="2">
    <source>
        <dbReference type="SAM" id="Phobius"/>
    </source>
</evidence>